<feature type="region of interest" description="Disordered" evidence="2">
    <location>
        <begin position="921"/>
        <end position="950"/>
    </location>
</feature>
<dbReference type="Gene3D" id="1.10.506.10">
    <property type="entry name" value="GTPase Activation - p120gap, domain 1"/>
    <property type="match status" value="2"/>
</dbReference>
<evidence type="ECO:0000313" key="6">
    <source>
        <dbReference type="WBParaSite" id="Pan_g8964.t1"/>
    </source>
</evidence>
<reference evidence="6" key="2">
    <citation type="submission" date="2020-10" db="UniProtKB">
        <authorList>
            <consortium name="WormBaseParasite"/>
        </authorList>
    </citation>
    <scope>IDENTIFICATION</scope>
</reference>
<feature type="region of interest" description="Disordered" evidence="2">
    <location>
        <begin position="82"/>
        <end position="119"/>
    </location>
</feature>
<feature type="compositionally biased region" description="Low complexity" evidence="2">
    <location>
        <begin position="650"/>
        <end position="691"/>
    </location>
</feature>
<feature type="region of interest" description="Disordered" evidence="2">
    <location>
        <begin position="1"/>
        <end position="29"/>
    </location>
</feature>
<dbReference type="PROSITE" id="PS00509">
    <property type="entry name" value="RAS_GTPASE_ACTIV_1"/>
    <property type="match status" value="1"/>
</dbReference>
<dbReference type="SUPFAM" id="SSF49562">
    <property type="entry name" value="C2 domain (Calcium/lipid-binding domain, CaLB)"/>
    <property type="match status" value="1"/>
</dbReference>
<dbReference type="AlphaFoldDB" id="A0A7E4WAP0"/>
<dbReference type="InterPro" id="IPR001936">
    <property type="entry name" value="RasGAP_dom"/>
</dbReference>
<keyword evidence="5" id="KW-1185">Reference proteome</keyword>
<dbReference type="Proteomes" id="UP000492821">
    <property type="component" value="Unassembled WGS sequence"/>
</dbReference>
<dbReference type="Pfam" id="PF25321">
    <property type="entry name" value="PH_RASGAP"/>
    <property type="match status" value="1"/>
</dbReference>
<evidence type="ECO:0000256" key="2">
    <source>
        <dbReference type="SAM" id="MobiDB-lite"/>
    </source>
</evidence>
<evidence type="ECO:0000313" key="5">
    <source>
        <dbReference type="Proteomes" id="UP000492821"/>
    </source>
</evidence>
<keyword evidence="1" id="KW-0343">GTPase activation</keyword>
<dbReference type="InterPro" id="IPR035892">
    <property type="entry name" value="C2_domain_sf"/>
</dbReference>
<sequence length="1078" mass="119460">MTEAHFEDAESSDATGNGGGSHVGHYRPRPRLVRGRRVFRIKKRAVESCMPDLDRSHENLFSASTAATSQLKSPSSVYYDPRHNRFGVTAHPAGVTPGTSEKNPLRSSRSHESLLSSSYSTTTHMHDLNAMDTNLHPVHPSVLDVPNCFKVANTYYACKSAQEYARWMENLRRVMNPQRDVTRRTEYSVQIWILEAKGIPAKRRYFCELCLDKTLYAKTSSKPRGDICFWGEHFAFDDISHIKDICVNLYREADPKKKKDRNTLVGYVTINTEQLLARHPVERWYTITTGTEPSVRDRLSLGSRNNNDPPAMRIKARFQAVDILPLADYNNLRNFTRNAYLPLCLRLEPLLGVKAKEDLATSLVRILHKDGLVTRFLCDLIMSEVDVLDNEHLMFRGNSLATKAMEAYMKLVAAEYLKHTLEGYIKEVVECQADCEVDPQKLSNSAGLDRNRMNLVKLAQSAWFNIHSKAHLFPAELREVFRSLRERLHASGRDELADNLISSSIFLRFLCPAILSPSLFGLVREYPAGQASRTLTLIAKTLQTLANFTKFGGKESYMEFMNEFISREWDHMHDFLMRISRSAASGTVTLNGGECVSIDVGKELSLMHSYLEEVWTKDIHEQVIRDGDDALAPLAGILKDLRSRFNRPMTPSSSTSGGSTTNHNNSSPSDYENAHSSGSSGRPTPSSRHSTASGHGNGNGSRFPTAAPTLHTNDDYVQQSAIHQNDAHGLMAAGVHSQQNRRAVRPSAVQAHPNLGYIPRVQDYQQRPGAMVYDDTNGSTFSPPPRHSFSGRPEPARCSNPINGSSNVAPLREYVIYDDRGSHLYDHVPLRQAPSNGLRVKQSAASVAVHGVDSDSDESGDETARPGRPPRRLKRRSESTGAATMQPSSSGYATHSTSSSPIENESVNAPRALTISNPRYLASSSTASPTSVSSSGSPPTTIASSSKPSPSTVLFDEGFHTYHTSSSGVESATATMRTTSSESSQSSFERAPKKMLPRTNPGLRAQIKPATVVSVLDDEADPVEQRFVESSGLKRSVENLLTTEREKLLEQQVLKLTQENERLKLCLAAQNSHPNLAH</sequence>
<dbReference type="InterPro" id="IPR008936">
    <property type="entry name" value="Rho_GTPase_activation_prot"/>
</dbReference>
<protein>
    <submittedName>
        <fullName evidence="6">Ras-GAP domain-containing protein</fullName>
    </submittedName>
</protein>
<dbReference type="PANTHER" id="PTHR10194:SF60">
    <property type="entry name" value="RAS GTPASE-ACTIVATING PROTEIN RASKOL"/>
    <property type="match status" value="1"/>
</dbReference>
<feature type="region of interest" description="Disordered" evidence="2">
    <location>
        <begin position="779"/>
        <end position="805"/>
    </location>
</feature>
<dbReference type="InterPro" id="IPR023152">
    <property type="entry name" value="RasGAP_CS"/>
</dbReference>
<feature type="compositionally biased region" description="Polar residues" evidence="2">
    <location>
        <begin position="964"/>
        <end position="979"/>
    </location>
</feature>
<name>A0A7E4WAP0_PANRE</name>
<proteinExistence type="predicted"/>
<dbReference type="CDD" id="cd05136">
    <property type="entry name" value="RasGAP_DAB2IP"/>
    <property type="match status" value="1"/>
</dbReference>
<dbReference type="CDD" id="cd04013">
    <property type="entry name" value="C2_SynGAP_like"/>
    <property type="match status" value="1"/>
</dbReference>
<dbReference type="SMART" id="SM00323">
    <property type="entry name" value="RasGAP"/>
    <property type="match status" value="1"/>
</dbReference>
<organism evidence="5 6">
    <name type="scientific">Panagrellus redivivus</name>
    <name type="common">Microworm</name>
    <dbReference type="NCBI Taxonomy" id="6233"/>
    <lineage>
        <taxon>Eukaryota</taxon>
        <taxon>Metazoa</taxon>
        <taxon>Ecdysozoa</taxon>
        <taxon>Nematoda</taxon>
        <taxon>Chromadorea</taxon>
        <taxon>Rhabditida</taxon>
        <taxon>Tylenchina</taxon>
        <taxon>Panagrolaimomorpha</taxon>
        <taxon>Panagrolaimoidea</taxon>
        <taxon>Panagrolaimidae</taxon>
        <taxon>Panagrellus</taxon>
    </lineage>
</organism>
<dbReference type="PROSITE" id="PS50004">
    <property type="entry name" value="C2"/>
    <property type="match status" value="1"/>
</dbReference>
<dbReference type="GO" id="GO:0005096">
    <property type="term" value="F:GTPase activator activity"/>
    <property type="evidence" value="ECO:0007669"/>
    <property type="project" value="UniProtKB-KW"/>
</dbReference>
<accession>A0A7E4WAP0</accession>
<dbReference type="Pfam" id="PF00616">
    <property type="entry name" value="RasGAP"/>
    <property type="match status" value="2"/>
</dbReference>
<dbReference type="PANTHER" id="PTHR10194">
    <property type="entry name" value="RAS GTPASE-ACTIVATING PROTEINS"/>
    <property type="match status" value="1"/>
</dbReference>
<evidence type="ECO:0000259" key="3">
    <source>
        <dbReference type="PROSITE" id="PS50004"/>
    </source>
</evidence>
<feature type="domain" description="Ras-GAP" evidence="4">
    <location>
        <begin position="355"/>
        <end position="547"/>
    </location>
</feature>
<dbReference type="InterPro" id="IPR057606">
    <property type="entry name" value="SynGAP1-like_PH"/>
</dbReference>
<dbReference type="Pfam" id="PF00168">
    <property type="entry name" value="C2"/>
    <property type="match status" value="1"/>
</dbReference>
<evidence type="ECO:0000256" key="1">
    <source>
        <dbReference type="ARBA" id="ARBA00022468"/>
    </source>
</evidence>
<feature type="region of interest" description="Disordered" evidence="2">
    <location>
        <begin position="643"/>
        <end position="710"/>
    </location>
</feature>
<dbReference type="WBParaSite" id="Pan_g8964.t1">
    <property type="protein sequence ID" value="Pan_g8964.t1"/>
    <property type="gene ID" value="Pan_g8964"/>
</dbReference>
<feature type="region of interest" description="Disordered" evidence="2">
    <location>
        <begin position="964"/>
        <end position="1001"/>
    </location>
</feature>
<feature type="compositionally biased region" description="Low complexity" evidence="2">
    <location>
        <begin position="888"/>
        <end position="900"/>
    </location>
</feature>
<dbReference type="Gene3D" id="2.60.40.150">
    <property type="entry name" value="C2 domain"/>
    <property type="match status" value="1"/>
</dbReference>
<dbReference type="InterPro" id="IPR039360">
    <property type="entry name" value="Ras_GTPase"/>
</dbReference>
<feature type="compositionally biased region" description="Low complexity" evidence="2">
    <location>
        <begin position="923"/>
        <end position="941"/>
    </location>
</feature>
<dbReference type="SUPFAM" id="SSF48350">
    <property type="entry name" value="GTPase activation domain, GAP"/>
    <property type="match status" value="1"/>
</dbReference>
<dbReference type="SMART" id="SM00239">
    <property type="entry name" value="C2"/>
    <property type="match status" value="1"/>
</dbReference>
<feature type="domain" description="C2" evidence="3">
    <location>
        <begin position="167"/>
        <end position="285"/>
    </location>
</feature>
<dbReference type="PROSITE" id="PS50018">
    <property type="entry name" value="RAS_GTPASE_ACTIV_2"/>
    <property type="match status" value="1"/>
</dbReference>
<reference evidence="5" key="1">
    <citation type="journal article" date="2013" name="Genetics">
        <title>The draft genome and transcriptome of Panagrellus redivivus are shaped by the harsh demands of a free-living lifestyle.</title>
        <authorList>
            <person name="Srinivasan J."/>
            <person name="Dillman A.R."/>
            <person name="Macchietto M.G."/>
            <person name="Heikkinen L."/>
            <person name="Lakso M."/>
            <person name="Fracchia K.M."/>
            <person name="Antoshechkin I."/>
            <person name="Mortazavi A."/>
            <person name="Wong G."/>
            <person name="Sternberg P.W."/>
        </authorList>
    </citation>
    <scope>NUCLEOTIDE SEQUENCE [LARGE SCALE GENOMIC DNA]</scope>
    <source>
        <strain evidence="5">MT8872</strain>
    </source>
</reference>
<dbReference type="InterPro" id="IPR000008">
    <property type="entry name" value="C2_dom"/>
</dbReference>
<feature type="region of interest" description="Disordered" evidence="2">
    <location>
        <begin position="836"/>
        <end position="907"/>
    </location>
</feature>
<evidence type="ECO:0000259" key="4">
    <source>
        <dbReference type="PROSITE" id="PS50018"/>
    </source>
</evidence>